<dbReference type="InterPro" id="IPR051625">
    <property type="entry name" value="Signaling_Regulatory_Domain"/>
</dbReference>
<keyword evidence="5" id="KW-1185">Reference proteome</keyword>
<gene>
    <name evidence="4" type="ORF">M0813_12004</name>
</gene>
<dbReference type="InterPro" id="IPR009091">
    <property type="entry name" value="RCC1/BLIP-II"/>
</dbReference>
<dbReference type="PROSITE" id="PS50012">
    <property type="entry name" value="RCC1_3"/>
    <property type="match status" value="1"/>
</dbReference>
<accession>A0ABQ8ZE42</accession>
<comment type="caution">
    <text evidence="4">The sequence shown here is derived from an EMBL/GenBank/DDBJ whole genome shotgun (WGS) entry which is preliminary data.</text>
</comment>
<dbReference type="SUPFAM" id="SSF50985">
    <property type="entry name" value="RCC1/BLIP-II"/>
    <property type="match status" value="1"/>
</dbReference>
<evidence type="ECO:0000313" key="4">
    <source>
        <dbReference type="EMBL" id="KAJ6254954.1"/>
    </source>
</evidence>
<feature type="domain" description="BTB" evidence="3">
    <location>
        <begin position="513"/>
        <end position="584"/>
    </location>
</feature>
<reference evidence="4" key="1">
    <citation type="submission" date="2022-08" db="EMBL/GenBank/DDBJ databases">
        <title>Novel sulfate-reducing endosymbionts in the free-living metamonad Anaeramoeba.</title>
        <authorList>
            <person name="Jerlstrom-Hultqvist J."/>
            <person name="Cepicka I."/>
            <person name="Gallot-Lavallee L."/>
            <person name="Salas-Leiva D."/>
            <person name="Curtis B.A."/>
            <person name="Zahonova K."/>
            <person name="Pipaliya S."/>
            <person name="Dacks J."/>
            <person name="Roger A.J."/>
        </authorList>
    </citation>
    <scope>NUCLEOTIDE SEQUENCE</scope>
    <source>
        <strain evidence="4">Schooner1</strain>
    </source>
</reference>
<evidence type="ECO:0000256" key="1">
    <source>
        <dbReference type="ARBA" id="ARBA00022737"/>
    </source>
</evidence>
<dbReference type="CDD" id="cd18186">
    <property type="entry name" value="BTB_POZ_ZBTB_KLHL-like"/>
    <property type="match status" value="1"/>
</dbReference>
<dbReference type="EMBL" id="JAOAOG010000016">
    <property type="protein sequence ID" value="KAJ6254954.1"/>
    <property type="molecule type" value="Genomic_DNA"/>
</dbReference>
<dbReference type="SUPFAM" id="SSF54695">
    <property type="entry name" value="POZ domain"/>
    <property type="match status" value="1"/>
</dbReference>
<proteinExistence type="predicted"/>
<dbReference type="PANTHER" id="PTHR22872">
    <property type="entry name" value="BTK-BINDING PROTEIN-RELATED"/>
    <property type="match status" value="1"/>
</dbReference>
<organism evidence="4 5">
    <name type="scientific">Anaeramoeba flamelloides</name>
    <dbReference type="NCBI Taxonomy" id="1746091"/>
    <lineage>
        <taxon>Eukaryota</taxon>
        <taxon>Metamonada</taxon>
        <taxon>Anaeramoebidae</taxon>
        <taxon>Anaeramoeba</taxon>
    </lineage>
</organism>
<dbReference type="Gene3D" id="3.30.710.10">
    <property type="entry name" value="Potassium Channel Kv1.1, Chain A"/>
    <property type="match status" value="1"/>
</dbReference>
<dbReference type="Pfam" id="PF00651">
    <property type="entry name" value="BTB"/>
    <property type="match status" value="1"/>
</dbReference>
<dbReference type="InterPro" id="IPR011333">
    <property type="entry name" value="SKP1/BTB/POZ_sf"/>
</dbReference>
<dbReference type="InterPro" id="IPR000210">
    <property type="entry name" value="BTB/POZ_dom"/>
</dbReference>
<feature type="repeat" description="RCC1" evidence="2">
    <location>
        <begin position="208"/>
        <end position="261"/>
    </location>
</feature>
<dbReference type="InterPro" id="IPR000408">
    <property type="entry name" value="Reg_chr_condens"/>
</dbReference>
<sequence>MNSDIFISGSKKYNFLIDKKIEETSHWDIINKIKNTKKIVTTSGNTSHPYTLALKTNSELELHSSRRIQKYFIENEKIKDIVSGIYTFLILTESGKVYSLAEFGSNGMESVDIEIPFSDPQQSHFNRIRLVNFFIDNNLFVESIKSTSCTNYFLCKGNKLYGSGKNNKGQLGNGTQLDSQMPILLFNKVEKVFSCTYSYGFFYTSTENQLFASGNNYEGQLGLGHSDYQYQAMELKNLDFEPKEVLDLKTSSYHSILITKEGKIYSCGYGFFNGLGKDEYVFTEIPFFKKSKQRIIKIETGPRQTLILTINNELYGLGISEYNFPTKQNQNQREWDQGKLPQRIQIPDLLLSNSLNLYCGFQVIFIYNSFPNILLQDFENFVSMEKFTDFVFFKKRKAHTFLLESRIGSSINQIEEVLNQRPKKDINAFLDWIYFTQKSNNDEKLIKDIFTYFNLRFIPEDYTQKSRNLEDYFLKLYNDEESKDFYIQVIDDENEDEDEESESGLDEQNFNGNDIEITMLNTQKPKNKKIYVHKFILLIRSGLFRGLFEFAGAIDHIKDYSRKSIESLEILIKYFYTDKIELSIKNNPILIIEELNDAIDYYQLNENSNLTDQLKQIQKKFL</sequence>
<evidence type="ECO:0000259" key="3">
    <source>
        <dbReference type="PROSITE" id="PS50097"/>
    </source>
</evidence>
<name>A0ABQ8ZE42_9EUKA</name>
<evidence type="ECO:0000313" key="5">
    <source>
        <dbReference type="Proteomes" id="UP001150062"/>
    </source>
</evidence>
<protein>
    <submittedName>
        <fullName evidence="4">Btk-binding protein-related</fullName>
    </submittedName>
</protein>
<dbReference type="Proteomes" id="UP001150062">
    <property type="component" value="Unassembled WGS sequence"/>
</dbReference>
<dbReference type="PROSITE" id="PS50097">
    <property type="entry name" value="BTB"/>
    <property type="match status" value="1"/>
</dbReference>
<keyword evidence="1" id="KW-0677">Repeat</keyword>
<dbReference type="Gene3D" id="2.130.10.30">
    <property type="entry name" value="Regulator of chromosome condensation 1/beta-lactamase-inhibitor protein II"/>
    <property type="match status" value="2"/>
</dbReference>
<evidence type="ECO:0000256" key="2">
    <source>
        <dbReference type="PROSITE-ProRule" id="PRU00235"/>
    </source>
</evidence>